<keyword evidence="1" id="KW-0812">Transmembrane</keyword>
<reference evidence="2 3" key="1">
    <citation type="submission" date="2019-08" db="EMBL/GenBank/DDBJ databases">
        <title>100 year-old enigma solved: identification of Planctomyces bekefii, the type genus and species of the phylum Planctomycetes.</title>
        <authorList>
            <person name="Svetlana D.N."/>
            <person name="Overmann J."/>
        </authorList>
    </citation>
    <scope>NUCLEOTIDE SEQUENCE [LARGE SCALE GENOMIC DNA]</scope>
    <source>
        <strain evidence="2">Phe10_nw2017</strain>
    </source>
</reference>
<name>A0A5C6M5M9_9PLAN</name>
<comment type="caution">
    <text evidence="2">The sequence shown here is derived from an EMBL/GenBank/DDBJ whole genome shotgun (WGS) entry which is preliminary data.</text>
</comment>
<protein>
    <recommendedName>
        <fullName evidence="4">Tetratricopeptide repeat protein</fullName>
    </recommendedName>
</protein>
<sequence>MQLESPVIAEQQWRPRRWRRIRWVVLSLVVAGALWWLRSPGGLGIPSAVTSADVERAEQEFRRAQQRDPDAAERLLALAENLARRGRVAVAVECVERIPVLDQRSGLRSRLLMAQYCLRLNQAFRAERAASELLLAVGESGVGDDRGAAAVQVRTARELLVFLLSLQFRFEERQLALRELRQGGLLEPLLTKQLYFPSLLAWRTPQQNERLQQFLKESPQDARLVAAHGRYLLGAGAVEEARQLLDGAVAMSPGNLGVLSAALECRFEEQDLAGFRDLLAVCFVLAIPLLYSTVEAQVVPGTGVKLNQVGDDFEDE</sequence>
<dbReference type="Gene3D" id="1.25.40.10">
    <property type="entry name" value="Tetratricopeptide repeat domain"/>
    <property type="match status" value="1"/>
</dbReference>
<dbReference type="SUPFAM" id="SSF48452">
    <property type="entry name" value="TPR-like"/>
    <property type="match status" value="1"/>
</dbReference>
<feature type="non-terminal residue" evidence="2">
    <location>
        <position position="316"/>
    </location>
</feature>
<keyword evidence="1" id="KW-1133">Transmembrane helix</keyword>
<feature type="transmembrane region" description="Helical" evidence="1">
    <location>
        <begin position="21"/>
        <end position="37"/>
    </location>
</feature>
<dbReference type="AlphaFoldDB" id="A0A5C6M5M9"/>
<reference evidence="2 3" key="2">
    <citation type="submission" date="2019-08" db="EMBL/GenBank/DDBJ databases">
        <authorList>
            <person name="Henke P."/>
        </authorList>
    </citation>
    <scope>NUCLEOTIDE SEQUENCE [LARGE SCALE GENOMIC DNA]</scope>
    <source>
        <strain evidence="2">Phe10_nw2017</strain>
    </source>
</reference>
<keyword evidence="1" id="KW-0472">Membrane</keyword>
<organism evidence="2 3">
    <name type="scientific">Planctomyces bekefii</name>
    <dbReference type="NCBI Taxonomy" id="1653850"/>
    <lineage>
        <taxon>Bacteria</taxon>
        <taxon>Pseudomonadati</taxon>
        <taxon>Planctomycetota</taxon>
        <taxon>Planctomycetia</taxon>
        <taxon>Planctomycetales</taxon>
        <taxon>Planctomycetaceae</taxon>
        <taxon>Planctomyces</taxon>
    </lineage>
</organism>
<evidence type="ECO:0000313" key="2">
    <source>
        <dbReference type="EMBL" id="TWW09938.1"/>
    </source>
</evidence>
<dbReference type="EMBL" id="SRHE01000144">
    <property type="protein sequence ID" value="TWW09938.1"/>
    <property type="molecule type" value="Genomic_DNA"/>
</dbReference>
<dbReference type="Proteomes" id="UP000321083">
    <property type="component" value="Unassembled WGS sequence"/>
</dbReference>
<evidence type="ECO:0000313" key="3">
    <source>
        <dbReference type="Proteomes" id="UP000321083"/>
    </source>
</evidence>
<proteinExistence type="predicted"/>
<keyword evidence="3" id="KW-1185">Reference proteome</keyword>
<accession>A0A5C6M5M9</accession>
<evidence type="ECO:0008006" key="4">
    <source>
        <dbReference type="Google" id="ProtNLM"/>
    </source>
</evidence>
<dbReference type="InterPro" id="IPR011990">
    <property type="entry name" value="TPR-like_helical_dom_sf"/>
</dbReference>
<evidence type="ECO:0000256" key="1">
    <source>
        <dbReference type="SAM" id="Phobius"/>
    </source>
</evidence>
<gene>
    <name evidence="2" type="ORF">E3A20_09350</name>
</gene>